<evidence type="ECO:0000313" key="2">
    <source>
        <dbReference type="Proteomes" id="UP001338582"/>
    </source>
</evidence>
<gene>
    <name evidence="1" type="ORF">PUMCH_002931</name>
</gene>
<organism evidence="1 2">
    <name type="scientific">Australozyma saopauloensis</name>
    <dbReference type="NCBI Taxonomy" id="291208"/>
    <lineage>
        <taxon>Eukaryota</taxon>
        <taxon>Fungi</taxon>
        <taxon>Dikarya</taxon>
        <taxon>Ascomycota</taxon>
        <taxon>Saccharomycotina</taxon>
        <taxon>Pichiomycetes</taxon>
        <taxon>Metschnikowiaceae</taxon>
        <taxon>Australozyma</taxon>
    </lineage>
</organism>
<dbReference type="KEGG" id="asau:88173995"/>
<dbReference type="RefSeq" id="XP_062877992.1">
    <property type="nucleotide sequence ID" value="XM_063021922.1"/>
</dbReference>
<name>A0AAX4HAQ5_9ASCO</name>
<dbReference type="GeneID" id="88173995"/>
<sequence length="447" mass="50172">MISASKQARFAGRFLAKRKSLFFTPAAEMGNLFDESEALRRDAEAAEKVPDRPVFPLEERIFREIIKPEDACNPFFRPTSTDMIVTALAKECPISGRPDYQMVSRSLISGSKMGFANTAISWMESKAFNVAELKLMADASEQFRYSETKRQEKLDKLYTSDVWATEPLQVKLLDGTVKQMTALEAFYRTSSLQAVNHENVSAFLLTKAETDSQLKMLFESFKNAGSVLTLLPYFASKVVEKIYSSPSAENIQLFGDYLRDRETNSIADSQALLLELETVTIDKIIYLASILAQSTSEMTIAKEALIILMEKLKTAPLAESYNAFLGSLFQLADAENLTRESLLHQLMPVKDALHVVYLEPETISSILKKLITNTFDLTHFLQIISKTSPTFFKTHLNLVISRLIQLQKDENSSSIVSQVQIAQTARLMMQSGLQKTSCEQIIKSASK</sequence>
<evidence type="ECO:0008006" key="3">
    <source>
        <dbReference type="Google" id="ProtNLM"/>
    </source>
</evidence>
<keyword evidence="2" id="KW-1185">Reference proteome</keyword>
<dbReference type="EMBL" id="CP138896">
    <property type="protein sequence ID" value="WPK25610.1"/>
    <property type="molecule type" value="Genomic_DNA"/>
</dbReference>
<dbReference type="Proteomes" id="UP001338582">
    <property type="component" value="Chromosome 3"/>
</dbReference>
<evidence type="ECO:0000313" key="1">
    <source>
        <dbReference type="EMBL" id="WPK25610.1"/>
    </source>
</evidence>
<proteinExistence type="predicted"/>
<dbReference type="AlphaFoldDB" id="A0AAX4HAQ5"/>
<accession>A0AAX4HAQ5</accession>
<protein>
    <recommendedName>
        <fullName evidence="3">ATPase expression protein 1</fullName>
    </recommendedName>
</protein>
<reference evidence="1 2" key="1">
    <citation type="submission" date="2023-10" db="EMBL/GenBank/DDBJ databases">
        <title>Draft Genome Sequence of Candida saopaulonensis from a very Premature Infant with Sepsis.</title>
        <authorList>
            <person name="Ning Y."/>
            <person name="Dai R."/>
            <person name="Xiao M."/>
            <person name="Xu Y."/>
            <person name="Yan Q."/>
            <person name="Zhang L."/>
        </authorList>
    </citation>
    <scope>NUCLEOTIDE SEQUENCE [LARGE SCALE GENOMIC DNA]</scope>
    <source>
        <strain evidence="1 2">19XY460</strain>
    </source>
</reference>